<dbReference type="InterPro" id="IPR050258">
    <property type="entry name" value="Leguminous_Lectin"/>
</dbReference>
<proteinExistence type="inferred from homology"/>
<evidence type="ECO:0000313" key="5">
    <source>
        <dbReference type="Proteomes" id="UP000694853"/>
    </source>
</evidence>
<dbReference type="InterPro" id="IPR019825">
    <property type="entry name" value="Lectin_legB_Mn/Ca_BS"/>
</dbReference>
<dbReference type="GeneID" id="113873616"/>
<sequence length="256" mass="28367">MALYNTKPVLLLLIPFLMLHKNSETSFEFSNFSGPYTNTIITFQGDAFASHGSIQLTRVQNGSIMPFSSGRAAYALPVRLWDAKTRKMASFTTTFSFVLLNAPNVGDGITFFIAPFHSHIPQNSDGGYLGLFTPNSALRKTNQNQIVAVEFDTHQNDWDPDYLHIGIDVNSIASVKTVEWQNDNLGLETVFATVSYEPLTQNLSVVIRNGPMVSLSQVIDLRTVLPEWVSVGFSGSTGLFVEVHKIQSWSFSSSFD</sequence>
<dbReference type="Proteomes" id="UP000694853">
    <property type="component" value="Unplaced"/>
</dbReference>
<dbReference type="CDD" id="cd06899">
    <property type="entry name" value="lectin_legume_LecRK_Arcelin_ConA"/>
    <property type="match status" value="1"/>
</dbReference>
<dbReference type="PROSITE" id="PS00308">
    <property type="entry name" value="LECTIN_LEGUME_ALPHA"/>
    <property type="match status" value="1"/>
</dbReference>
<keyword evidence="5" id="KW-1185">Reference proteome</keyword>
<accession>A0A8B8MK43</accession>
<dbReference type="PIRSF" id="PIRSF002690">
    <property type="entry name" value="L-type_lectin_plant"/>
    <property type="match status" value="1"/>
</dbReference>
<dbReference type="PANTHER" id="PTHR32401">
    <property type="entry name" value="CONCANAVALIN A-LIKE LECTIN FAMILY PROTEIN"/>
    <property type="match status" value="1"/>
</dbReference>
<dbReference type="Gene3D" id="2.60.120.200">
    <property type="match status" value="1"/>
</dbReference>
<reference evidence="5" key="1">
    <citation type="journal article" date="2019" name="Toxins">
        <title>Detection of Abrin-Like and Prepropulchellin-Like Toxin Genes and Transcripts Using Whole Genome Sequencing and Full-Length Transcript Sequencing of Abrus precatorius.</title>
        <authorList>
            <person name="Hovde B.T."/>
            <person name="Daligault H.E."/>
            <person name="Hanschen E.R."/>
            <person name="Kunde Y.A."/>
            <person name="Johnson M.B."/>
            <person name="Starkenburg S.R."/>
            <person name="Johnson S.L."/>
        </authorList>
    </citation>
    <scope>NUCLEOTIDE SEQUENCE [LARGE SCALE GENOMIC DNA]</scope>
</reference>
<keyword evidence="2" id="KW-0430">Lectin</keyword>
<feature type="signal peptide" evidence="3">
    <location>
        <begin position="1"/>
        <end position="24"/>
    </location>
</feature>
<dbReference type="InterPro" id="IPR013320">
    <property type="entry name" value="ConA-like_dom_sf"/>
</dbReference>
<dbReference type="InterPro" id="IPR016363">
    <property type="entry name" value="L-lectin"/>
</dbReference>
<reference evidence="6" key="2">
    <citation type="submission" date="2025-08" db="UniProtKB">
        <authorList>
            <consortium name="RefSeq"/>
        </authorList>
    </citation>
    <scope>IDENTIFICATION</scope>
    <source>
        <tissue evidence="6">Young leaves</tissue>
    </source>
</reference>
<organism evidence="5 6">
    <name type="scientific">Abrus precatorius</name>
    <name type="common">Indian licorice</name>
    <name type="synonym">Glycine abrus</name>
    <dbReference type="NCBI Taxonomy" id="3816"/>
    <lineage>
        <taxon>Eukaryota</taxon>
        <taxon>Viridiplantae</taxon>
        <taxon>Streptophyta</taxon>
        <taxon>Embryophyta</taxon>
        <taxon>Tracheophyta</taxon>
        <taxon>Spermatophyta</taxon>
        <taxon>Magnoliopsida</taxon>
        <taxon>eudicotyledons</taxon>
        <taxon>Gunneridae</taxon>
        <taxon>Pentapetalae</taxon>
        <taxon>rosids</taxon>
        <taxon>fabids</taxon>
        <taxon>Fabales</taxon>
        <taxon>Fabaceae</taxon>
        <taxon>Papilionoideae</taxon>
        <taxon>50 kb inversion clade</taxon>
        <taxon>NPAAA clade</taxon>
        <taxon>indigoferoid/millettioid clade</taxon>
        <taxon>Abreae</taxon>
        <taxon>Abrus</taxon>
    </lineage>
</organism>
<evidence type="ECO:0000259" key="4">
    <source>
        <dbReference type="Pfam" id="PF00139"/>
    </source>
</evidence>
<evidence type="ECO:0000256" key="3">
    <source>
        <dbReference type="SAM" id="SignalP"/>
    </source>
</evidence>
<feature type="domain" description="Legume lectin" evidence="4">
    <location>
        <begin position="25"/>
        <end position="254"/>
    </location>
</feature>
<dbReference type="OrthoDB" id="2014828at2759"/>
<dbReference type="AlphaFoldDB" id="A0A8B8MK43"/>
<dbReference type="RefSeq" id="XP_027367619.1">
    <property type="nucleotide sequence ID" value="XM_027511818.1"/>
</dbReference>
<gene>
    <name evidence="6" type="primary">LOC113873616</name>
</gene>
<dbReference type="GO" id="GO:0030246">
    <property type="term" value="F:carbohydrate binding"/>
    <property type="evidence" value="ECO:0007669"/>
    <property type="project" value="UniProtKB-KW"/>
</dbReference>
<dbReference type="InterPro" id="IPR000985">
    <property type="entry name" value="Lectin_LegA_CS"/>
</dbReference>
<dbReference type="PANTHER" id="PTHR32401:SF22">
    <property type="entry name" value="LEGUME LECTIN DOMAIN-CONTAINING PROTEIN"/>
    <property type="match status" value="1"/>
</dbReference>
<dbReference type="InterPro" id="IPR001220">
    <property type="entry name" value="Legume_lectin_dom"/>
</dbReference>
<dbReference type="PROSITE" id="PS00307">
    <property type="entry name" value="LECTIN_LEGUME_BETA"/>
    <property type="match status" value="1"/>
</dbReference>
<evidence type="ECO:0000256" key="1">
    <source>
        <dbReference type="ARBA" id="ARBA00007606"/>
    </source>
</evidence>
<dbReference type="SUPFAM" id="SSF49899">
    <property type="entry name" value="Concanavalin A-like lectins/glucanases"/>
    <property type="match status" value="1"/>
</dbReference>
<protein>
    <submittedName>
        <fullName evidence="6">Mannose/glucose-specific lectin Cramoll-like</fullName>
    </submittedName>
</protein>
<evidence type="ECO:0000313" key="6">
    <source>
        <dbReference type="RefSeq" id="XP_027367619.1"/>
    </source>
</evidence>
<feature type="chain" id="PRO_5034265598" evidence="3">
    <location>
        <begin position="25"/>
        <end position="256"/>
    </location>
</feature>
<dbReference type="KEGG" id="aprc:113873616"/>
<name>A0A8B8MK43_ABRPR</name>
<evidence type="ECO:0000256" key="2">
    <source>
        <dbReference type="ARBA" id="ARBA00022734"/>
    </source>
</evidence>
<dbReference type="Pfam" id="PF00139">
    <property type="entry name" value="Lectin_legB"/>
    <property type="match status" value="1"/>
</dbReference>
<keyword evidence="3" id="KW-0732">Signal</keyword>
<comment type="similarity">
    <text evidence="1">Belongs to the leguminous lectin family.</text>
</comment>